<evidence type="ECO:0000259" key="1">
    <source>
        <dbReference type="Pfam" id="PF01425"/>
    </source>
</evidence>
<name>A0A0H2V8D7_ECOL6</name>
<dbReference type="PANTHER" id="PTHR43372">
    <property type="entry name" value="FATTY-ACID AMIDE HYDROLASE"/>
    <property type="match status" value="1"/>
</dbReference>
<keyword evidence="3" id="KW-1185">Reference proteome</keyword>
<proteinExistence type="predicted"/>
<dbReference type="Pfam" id="PF01425">
    <property type="entry name" value="Amidase"/>
    <property type="match status" value="1"/>
</dbReference>
<protein>
    <submittedName>
        <fullName evidence="2">Putative amidase</fullName>
    </submittedName>
</protein>
<dbReference type="PANTHER" id="PTHR43372:SF4">
    <property type="entry name" value="FATTY-ACID AMIDE HYDROLASE 2"/>
    <property type="match status" value="1"/>
</dbReference>
<evidence type="ECO:0000313" key="2">
    <source>
        <dbReference type="EMBL" id="AAN80916.1"/>
    </source>
</evidence>
<dbReference type="InterPro" id="IPR052739">
    <property type="entry name" value="FAAH2"/>
</dbReference>
<dbReference type="eggNOG" id="COG0154">
    <property type="taxonomic scope" value="Bacteria"/>
</dbReference>
<evidence type="ECO:0000313" key="3">
    <source>
        <dbReference type="Proteomes" id="UP000001410"/>
    </source>
</evidence>
<dbReference type="HOGENOM" id="CLU_009600_0_4_6"/>
<dbReference type="InterPro" id="IPR023631">
    <property type="entry name" value="Amidase_dom"/>
</dbReference>
<dbReference type="Gene3D" id="3.90.1300.10">
    <property type="entry name" value="Amidase signature (AS) domain"/>
    <property type="match status" value="1"/>
</dbReference>
<feature type="domain" description="Amidase" evidence="1">
    <location>
        <begin position="34"/>
        <end position="473"/>
    </location>
</feature>
<organism evidence="2 3">
    <name type="scientific">Escherichia coli O6:H1 (strain CFT073 / ATCC 700928 / UPEC)</name>
    <dbReference type="NCBI Taxonomy" id="199310"/>
    <lineage>
        <taxon>Bacteria</taxon>
        <taxon>Pseudomonadati</taxon>
        <taxon>Pseudomonadota</taxon>
        <taxon>Gammaproteobacteria</taxon>
        <taxon>Enterobacterales</taxon>
        <taxon>Enterobacteriaceae</taxon>
        <taxon>Escherichia</taxon>
    </lineage>
</organism>
<dbReference type="AlphaFoldDB" id="A0A0H2V8D7"/>
<sequence>MPNREKRAMSEQSYRSAGTLLAQLASGETTSVALVNHYFSRMAQFNKPLNAVVQQHYALALEAAARADRERLEGRARGVLHGLPCTVKESFDVQGWLTTSGAHYLKDNRATQDAPSIARLRAAGAILMGKTNVPMMTADWQTYNDLYGTTHNLWDRQRSPGGSSGGAAVAVAADFTPVEFGSDLFGSLRIPAHYTGVYAHRCSLGLMSVRGHVPGGGPQATDEPDLSTAGPMARSAADLRLMMRALSTFWVEPPRIPDFSRYQAKANYRVCTWFSAPHHEIDQQIAQRFQSFIDKLRAQPGVEVDDAMPADIDPDALFDIAVKLSGRLVSTALNGRQRLTAGLAALGFRLVGKLADVPEGITSYYQGMLKDSGEQRNTDKLRHEYSRVIETLFARYDVLLTPVSPVLAFAHMQQPVRKRKLIVNGEPQDYNEHLFWNMLATVFGLPATVYPLAKTMDELPCGIQIISGHFHDDVTINFAEFCESISGGFTVPEGY</sequence>
<gene>
    <name evidence="2" type="ordered locus">c2457</name>
</gene>
<dbReference type="InterPro" id="IPR036928">
    <property type="entry name" value="AS_sf"/>
</dbReference>
<dbReference type="PIRSF" id="PIRSF001221">
    <property type="entry name" value="Amidase_fungi"/>
    <property type="match status" value="1"/>
</dbReference>
<reference evidence="2 3" key="1">
    <citation type="journal article" date="2002" name="Proc. Natl. Acad. Sci. U.S.A.">
        <title>Extensive mosaic structure revealed by the complete genome sequence of uropathogenic Escherichia coli.</title>
        <authorList>
            <person name="Welch R.A."/>
            <person name="Burland V."/>
            <person name="Plunkett G.III."/>
            <person name="Redford P."/>
            <person name="Roesch P."/>
            <person name="Rasko D."/>
            <person name="Buckles E.L."/>
            <person name="Liou S.R."/>
            <person name="Boutin A."/>
            <person name="Hackett J."/>
            <person name="Stroud D."/>
            <person name="Mayhew G.F."/>
            <person name="Rose D.J."/>
            <person name="Zhou S."/>
            <person name="Schwartz D.C."/>
            <person name="Perna N.T."/>
            <person name="Mobley H.L."/>
            <person name="Donnenberg M.S."/>
            <person name="Blattner F.R."/>
        </authorList>
    </citation>
    <scope>NUCLEOTIDE SEQUENCE [LARGE SCALE GENOMIC DNA]</scope>
    <source>
        <strain evidence="3">CFT073 / ATCC 700928 / UPEC</strain>
    </source>
</reference>
<dbReference type="EMBL" id="AE014075">
    <property type="protein sequence ID" value="AAN80916.1"/>
    <property type="molecule type" value="Genomic_DNA"/>
</dbReference>
<dbReference type="SMR" id="A0A0H2V8D7"/>
<dbReference type="STRING" id="199310.c2457"/>
<dbReference type="GO" id="GO:0012505">
    <property type="term" value="C:endomembrane system"/>
    <property type="evidence" value="ECO:0007669"/>
    <property type="project" value="TreeGrafter"/>
</dbReference>
<dbReference type="SUPFAM" id="SSF75304">
    <property type="entry name" value="Amidase signature (AS) enzymes"/>
    <property type="match status" value="1"/>
</dbReference>
<dbReference type="KEGG" id="ecc:c2457"/>
<dbReference type="Proteomes" id="UP000001410">
    <property type="component" value="Chromosome"/>
</dbReference>
<accession>A0A0H2V8D7</accession>